<dbReference type="Gene3D" id="1.10.510.10">
    <property type="entry name" value="Transferase(Phosphotransferase) domain 1"/>
    <property type="match status" value="1"/>
</dbReference>
<dbReference type="Gene3D" id="1.20.1270.420">
    <property type="match status" value="1"/>
</dbReference>
<evidence type="ECO:0000256" key="3">
    <source>
        <dbReference type="ARBA" id="ARBA00022527"/>
    </source>
</evidence>
<dbReference type="Proteomes" id="UP000694388">
    <property type="component" value="Unplaced"/>
</dbReference>
<dbReference type="Gene3D" id="3.30.200.20">
    <property type="entry name" value="Phosphorylase Kinase, domain 1"/>
    <property type="match status" value="1"/>
</dbReference>
<reference evidence="10" key="1">
    <citation type="submission" date="2025-08" db="UniProtKB">
        <authorList>
            <consortium name="Ensembl"/>
        </authorList>
    </citation>
    <scope>IDENTIFICATION</scope>
</reference>
<evidence type="ECO:0000313" key="11">
    <source>
        <dbReference type="Proteomes" id="UP000694388"/>
    </source>
</evidence>
<dbReference type="Pfam" id="PF18394">
    <property type="entry name" value="TBK1_CCD1"/>
    <property type="match status" value="1"/>
</dbReference>
<evidence type="ECO:0000256" key="2">
    <source>
        <dbReference type="ARBA" id="ARBA00022490"/>
    </source>
</evidence>
<dbReference type="GO" id="GO:0006950">
    <property type="term" value="P:response to stress"/>
    <property type="evidence" value="ECO:0007669"/>
    <property type="project" value="UniProtKB-ARBA"/>
</dbReference>
<dbReference type="Pfam" id="PF00069">
    <property type="entry name" value="Pkinase"/>
    <property type="match status" value="1"/>
</dbReference>
<evidence type="ECO:0000256" key="5">
    <source>
        <dbReference type="ARBA" id="ARBA00022741"/>
    </source>
</evidence>
<dbReference type="SUPFAM" id="SSF56112">
    <property type="entry name" value="Protein kinase-like (PK-like)"/>
    <property type="match status" value="1"/>
</dbReference>
<evidence type="ECO:0000256" key="6">
    <source>
        <dbReference type="ARBA" id="ARBA00022777"/>
    </source>
</evidence>
<dbReference type="PANTHER" id="PTHR22969:SF15">
    <property type="entry name" value="FI05319P"/>
    <property type="match status" value="1"/>
</dbReference>
<evidence type="ECO:0000313" key="10">
    <source>
        <dbReference type="Ensembl" id="ENSEBUP00000005373.1"/>
    </source>
</evidence>
<dbReference type="Ensembl" id="ENSEBUT00000005811.1">
    <property type="protein sequence ID" value="ENSEBUP00000005373.1"/>
    <property type="gene ID" value="ENSEBUG00000003655.1"/>
</dbReference>
<dbReference type="GO" id="GO:0010628">
    <property type="term" value="P:positive regulation of gene expression"/>
    <property type="evidence" value="ECO:0007669"/>
    <property type="project" value="UniProtKB-ARBA"/>
</dbReference>
<comment type="subcellular location">
    <subcellularLocation>
        <location evidence="1">Cytoplasm</location>
    </subcellularLocation>
</comment>
<dbReference type="InterPro" id="IPR011009">
    <property type="entry name" value="Kinase-like_dom_sf"/>
</dbReference>
<organism evidence="10 11">
    <name type="scientific">Eptatretus burgeri</name>
    <name type="common">Inshore hagfish</name>
    <dbReference type="NCBI Taxonomy" id="7764"/>
    <lineage>
        <taxon>Eukaryota</taxon>
        <taxon>Metazoa</taxon>
        <taxon>Chordata</taxon>
        <taxon>Craniata</taxon>
        <taxon>Vertebrata</taxon>
        <taxon>Cyclostomata</taxon>
        <taxon>Myxini</taxon>
        <taxon>Myxiniformes</taxon>
        <taxon>Myxinidae</taxon>
        <taxon>Eptatretinae</taxon>
        <taxon>Eptatretus</taxon>
    </lineage>
</organism>
<dbReference type="InterPro" id="IPR004875">
    <property type="entry name" value="DDE_SF_endonuclease_dom"/>
</dbReference>
<protein>
    <submittedName>
        <fullName evidence="10">Inhibitor of nuclear factor kappa B kinase subunit epsilon</fullName>
    </submittedName>
</protein>
<dbReference type="GeneTree" id="ENSGT00950000182937"/>
<name>A0A8C4NDZ7_EPTBU</name>
<accession>A0A8C4NDZ7</accession>
<evidence type="ECO:0000256" key="8">
    <source>
        <dbReference type="SAM" id="MobiDB-lite"/>
    </source>
</evidence>
<dbReference type="InterPro" id="IPR041309">
    <property type="entry name" value="TBK1_CC1"/>
</dbReference>
<dbReference type="GO" id="GO:0004674">
    <property type="term" value="F:protein serine/threonine kinase activity"/>
    <property type="evidence" value="ECO:0007669"/>
    <property type="project" value="UniProtKB-KW"/>
</dbReference>
<evidence type="ECO:0000256" key="7">
    <source>
        <dbReference type="ARBA" id="ARBA00022840"/>
    </source>
</evidence>
<reference evidence="10" key="2">
    <citation type="submission" date="2025-09" db="UniProtKB">
        <authorList>
            <consortium name="Ensembl"/>
        </authorList>
    </citation>
    <scope>IDENTIFICATION</scope>
</reference>
<dbReference type="Pfam" id="PF18396">
    <property type="entry name" value="TBK1_ULD"/>
    <property type="match status" value="1"/>
</dbReference>
<dbReference type="GO" id="GO:0005737">
    <property type="term" value="C:cytoplasm"/>
    <property type="evidence" value="ECO:0007669"/>
    <property type="project" value="UniProtKB-SubCell"/>
</dbReference>
<feature type="domain" description="Protein kinase" evidence="9">
    <location>
        <begin position="170"/>
        <end position="465"/>
    </location>
</feature>
<feature type="region of interest" description="Disordered" evidence="8">
    <location>
        <begin position="166"/>
        <end position="187"/>
    </location>
</feature>
<keyword evidence="3" id="KW-0723">Serine/threonine-protein kinase</keyword>
<keyword evidence="2" id="KW-0963">Cytoplasm</keyword>
<feature type="compositionally biased region" description="Acidic residues" evidence="8">
    <location>
        <begin position="174"/>
        <end position="185"/>
    </location>
</feature>
<dbReference type="SMART" id="SM00220">
    <property type="entry name" value="S_TKc"/>
    <property type="match status" value="1"/>
</dbReference>
<dbReference type="FunFam" id="3.30.200.20:FF:000106">
    <property type="entry name" value="serine/threonine-protein kinase TBK1 isoform X1"/>
    <property type="match status" value="1"/>
</dbReference>
<dbReference type="GO" id="GO:0003676">
    <property type="term" value="F:nucleic acid binding"/>
    <property type="evidence" value="ECO:0007669"/>
    <property type="project" value="InterPro"/>
</dbReference>
<dbReference type="CDD" id="cd12219">
    <property type="entry name" value="Ubl_TBK1_like"/>
    <property type="match status" value="1"/>
</dbReference>
<keyword evidence="6" id="KW-0418">Kinase</keyword>
<sequence length="895" mass="101220">MRNQRRRILLFLDIAPSHPMGVTLTNVTVKFLPPNVTSVLQPFDQGVISNLKRLFKQRLLRHVLSKIDIASNVNEILKSVNVLHAVQWSSNAWDQVQPTTITKCFVKCGFPSESPDSDWDADDDLNLREVISRGAEIGVCDDVTPEKYVRCDDTVRVHDCEDDDWENDLMRKDDDEENGDEEEVEDMQKTGDLHAVKVFNRASYVRPRDVQTREFEVLQKLNHKNIVKLFAVEDENSSNLKVIVMELCGGGSLYTILDEPENAHGLPESEFLVVLRDVASGMNHLREKGVIHRDLKPGNIMRVMAPDGESVYKLTDFGAARQLGDDEQFVSLYGTEEYLHPDMYERAVLKKPLQKAYGATVDLWSIGVTFYHVATGTLPFRPYEGPRKNKELMFHITTKKPLGAISGVQGEENGPISWGYELPTTCQLSRGLKVLLQPLLANILEVDPQRCWGFDQFFAEANDIVTRRAIDVLSLMQLSLLKVYAHPEQTWETFQDLASQQTGILAAQQSFIYNGRWLLISPNQPVSDIPITRVDNPIILVTADATSVRGLAFVKPVIPRFHPQYSLLQDASLAKNVAAVLFQTLRLTKALLQLQELGRKAAFWFRACLHDDWVKVQTISKEINQRRSDLEVMLNIVKQTFNTVGGNHNDIHSLQNVQADLGQALVGVEAAQEAILEAEKDWLSSSPLLSSWMETVGSKSSDKDVERIRVFVDKVNATCQQFKKEKMKERLPYNEEQIHKFDKQKLGAHAMSAMSRFTDKCVFKYDEFMRQSVIWLGIVKSVYAKVGALGYELSGQAASLEHLQQRLRSWVQDSYPNRMAKLVQPNCGFMALAHGNDGNNRGASPPEPLQTFSVLDIALGMKQLAREVKELSFEIEDRTQLLNEIGEAELLLEDQ</sequence>
<proteinExistence type="predicted"/>
<evidence type="ECO:0000259" key="9">
    <source>
        <dbReference type="PROSITE" id="PS50011"/>
    </source>
</evidence>
<dbReference type="GO" id="GO:0045089">
    <property type="term" value="P:positive regulation of innate immune response"/>
    <property type="evidence" value="ECO:0007669"/>
    <property type="project" value="UniProtKB-ARBA"/>
</dbReference>
<dbReference type="InterPro" id="IPR000719">
    <property type="entry name" value="Prot_kinase_dom"/>
</dbReference>
<dbReference type="PANTHER" id="PTHR22969">
    <property type="entry name" value="IKB KINASE"/>
    <property type="match status" value="1"/>
</dbReference>
<evidence type="ECO:0000256" key="4">
    <source>
        <dbReference type="ARBA" id="ARBA00022679"/>
    </source>
</evidence>
<dbReference type="AlphaFoldDB" id="A0A8C4NDZ7"/>
<keyword evidence="5" id="KW-0547">Nucleotide-binding</keyword>
<dbReference type="InterPro" id="IPR051180">
    <property type="entry name" value="IKK"/>
</dbReference>
<dbReference type="FunFam" id="1.10.510.10:FF:000100">
    <property type="entry name" value="inhibitor of nuclear factor kappa-B kinase subunit epsilon"/>
    <property type="match status" value="1"/>
</dbReference>
<evidence type="ECO:0000256" key="1">
    <source>
        <dbReference type="ARBA" id="ARBA00004496"/>
    </source>
</evidence>
<keyword evidence="7" id="KW-0067">ATP-binding</keyword>
<dbReference type="Pfam" id="PF03184">
    <property type="entry name" value="DDE_1"/>
    <property type="match status" value="1"/>
</dbReference>
<dbReference type="PROSITE" id="PS50011">
    <property type="entry name" value="PROTEIN_KINASE_DOM"/>
    <property type="match status" value="1"/>
</dbReference>
<keyword evidence="11" id="KW-1185">Reference proteome</keyword>
<dbReference type="GO" id="GO:0009967">
    <property type="term" value="P:positive regulation of signal transduction"/>
    <property type="evidence" value="ECO:0007669"/>
    <property type="project" value="UniProtKB-ARBA"/>
</dbReference>
<dbReference type="GO" id="GO:0005524">
    <property type="term" value="F:ATP binding"/>
    <property type="evidence" value="ECO:0007669"/>
    <property type="project" value="UniProtKB-KW"/>
</dbReference>
<keyword evidence="4" id="KW-0808">Transferase</keyword>
<dbReference type="InterPro" id="IPR041087">
    <property type="entry name" value="TBK1_ULD"/>
</dbReference>
<dbReference type="Gene3D" id="3.10.20.90">
    <property type="entry name" value="Phosphatidylinositol 3-kinase Catalytic Subunit, Chain A, domain 1"/>
    <property type="match status" value="1"/>
</dbReference>